<dbReference type="Gene3D" id="3.30.930.10">
    <property type="entry name" value="Bira Bifunctional Protein, Domain 2"/>
    <property type="match status" value="1"/>
</dbReference>
<accession>A0A2V3A5G5</accession>
<comment type="function">
    <text evidence="3">Catalyzes the amidotransfer (transamidation) of the octanoyl moiety from octanoyl-GcvH to the lipoyl domain of the E2 subunit of lipoate-dependent enzymes.</text>
</comment>
<dbReference type="HAMAP" id="MF_02119">
    <property type="entry name" value="LipL"/>
    <property type="match status" value="1"/>
</dbReference>
<dbReference type="EC" id="2.3.1.204" evidence="3"/>
<protein>
    <recommendedName>
        <fullName evidence="3">Octanoyl-[GcvH]:protein N-octanoyltransferase</fullName>
        <ecNumber evidence="3">2.3.1.204</ecNumber>
    </recommendedName>
    <alternativeName>
        <fullName evidence="3">Octanoyl-[GcvH]:E2 amidotransferase</fullName>
    </alternativeName>
</protein>
<dbReference type="InterPro" id="IPR045864">
    <property type="entry name" value="aa-tRNA-synth_II/BPL/LPL"/>
</dbReference>
<name>A0A2V3A5G5_9BACI</name>
<evidence type="ECO:0000313" key="6">
    <source>
        <dbReference type="Proteomes" id="UP000247150"/>
    </source>
</evidence>
<evidence type="ECO:0000256" key="3">
    <source>
        <dbReference type="HAMAP-Rule" id="MF_02119"/>
    </source>
</evidence>
<reference evidence="5 6" key="1">
    <citation type="submission" date="2018-05" db="EMBL/GenBank/DDBJ databases">
        <title>Freshwater and sediment microbial communities from various areas in North America, analyzing microbe dynamics in response to fracking.</title>
        <authorList>
            <person name="Lamendella R."/>
        </authorList>
    </citation>
    <scope>NUCLEOTIDE SEQUENCE [LARGE SCALE GENOMIC DNA]</scope>
    <source>
        <strain evidence="5 6">15_TX</strain>
    </source>
</reference>
<evidence type="ECO:0000256" key="2">
    <source>
        <dbReference type="ARBA" id="ARBA00023315"/>
    </source>
</evidence>
<feature type="active site" description="Acyl-thioester intermediate" evidence="3">
    <location>
        <position position="195"/>
    </location>
</feature>
<comment type="pathway">
    <text evidence="3">Protein modification; protein lipoylation via endogenous pathway; protein N(6)-(lipoyl)lysine from octanoyl-[acyl-carrier-protein].</text>
</comment>
<dbReference type="GO" id="GO:0009107">
    <property type="term" value="P:lipoate biosynthetic process"/>
    <property type="evidence" value="ECO:0007669"/>
    <property type="project" value="UniProtKB-UniRule"/>
</dbReference>
<dbReference type="AlphaFoldDB" id="A0A2V3A5G5"/>
<feature type="domain" description="BPL/LPL catalytic" evidence="4">
    <location>
        <begin position="90"/>
        <end position="275"/>
    </location>
</feature>
<comment type="similarity">
    <text evidence="3">Belongs to the octanoyltransferase LipL family.</text>
</comment>
<dbReference type="InterPro" id="IPR050664">
    <property type="entry name" value="Octanoyltrans_LipM/LipL"/>
</dbReference>
<proteinExistence type="inferred from homology"/>
<sequence>MADKLGKLAVKDGLLAGKNEAGHDIDNYEPINVLLTRNIGKRGSKLMNLAQDLLQQAEWRVIDQSALAIHLNALHSFGMDDTLCASVGSGSAPPTARTWVHHHTIVLGIQDTRLPYLNEGIDFLKSQGYQVIVRNSGGLAVVLDEGVLNISLIFPETEKGIDINRGYDAMWMLIKEMFSDFNKEIEAKEIVGSYCPGSYDLSIGGQKFAGISQRRLRNGVAVQIYLGVNGSGSERADLIGKFYSLSRKGEQTKFQYPEIQPAVMASLSELLGAELTVQDVMLRFLQALKNKAGRLYAGQLTEDEASLFESYYHRVTERNEKVLGE</sequence>
<feature type="site" description="Lowers pKa of active site Cys" evidence="3">
    <location>
        <position position="207"/>
    </location>
</feature>
<evidence type="ECO:0000256" key="1">
    <source>
        <dbReference type="ARBA" id="ARBA00022679"/>
    </source>
</evidence>
<dbReference type="SUPFAM" id="SSF55681">
    <property type="entry name" value="Class II aaRS and biotin synthetases"/>
    <property type="match status" value="1"/>
</dbReference>
<dbReference type="InterPro" id="IPR004143">
    <property type="entry name" value="BPL_LPL_catalytic"/>
</dbReference>
<dbReference type="Pfam" id="PF21948">
    <property type="entry name" value="LplA-B_cat"/>
    <property type="match status" value="1"/>
</dbReference>
<gene>
    <name evidence="3" type="primary">lipL</name>
    <name evidence="5" type="ORF">DFO73_102114</name>
</gene>
<dbReference type="CDD" id="cd16443">
    <property type="entry name" value="LplA"/>
    <property type="match status" value="1"/>
</dbReference>
<dbReference type="PANTHER" id="PTHR43679:SF2">
    <property type="entry name" value="OCTANOYL-[GCVH]:PROTEIN N-OCTANOYLTRANSFERASE"/>
    <property type="match status" value="1"/>
</dbReference>
<keyword evidence="1 3" id="KW-0808">Transferase</keyword>
<evidence type="ECO:0000313" key="5">
    <source>
        <dbReference type="EMBL" id="PWW31120.1"/>
    </source>
</evidence>
<comment type="catalytic activity">
    <reaction evidence="3">
        <text>N(6)-octanoyl-L-lysyl-[glycine-cleavage complex H protein] + L-lysyl-[lipoyl-carrier protein] = N(6)-octanoyl-L-lysyl-[lipoyl-carrier protein] + L-lysyl-[glycine-cleavage complex H protein]</text>
        <dbReference type="Rhea" id="RHEA:20213"/>
        <dbReference type="Rhea" id="RHEA-COMP:10500"/>
        <dbReference type="Rhea" id="RHEA-COMP:10501"/>
        <dbReference type="Rhea" id="RHEA-COMP:10503"/>
        <dbReference type="Rhea" id="RHEA-COMP:10504"/>
        <dbReference type="ChEBI" id="CHEBI:29969"/>
        <dbReference type="ChEBI" id="CHEBI:78809"/>
        <dbReference type="EC" id="2.3.1.204"/>
    </reaction>
</comment>
<dbReference type="PANTHER" id="PTHR43679">
    <property type="entry name" value="OCTANOYLTRANSFERASE LIPM-RELATED"/>
    <property type="match status" value="1"/>
</dbReference>
<comment type="caution">
    <text evidence="5">The sequence shown here is derived from an EMBL/GenBank/DDBJ whole genome shotgun (WGS) entry which is preliminary data.</text>
</comment>
<evidence type="ECO:0000259" key="4">
    <source>
        <dbReference type="PROSITE" id="PS51733"/>
    </source>
</evidence>
<dbReference type="PROSITE" id="PS51733">
    <property type="entry name" value="BPL_LPL_CATALYTIC"/>
    <property type="match status" value="1"/>
</dbReference>
<dbReference type="GO" id="GO:0033819">
    <property type="term" value="F:lipoyl(octanoyl) transferase activity"/>
    <property type="evidence" value="ECO:0007669"/>
    <property type="project" value="InterPro"/>
</dbReference>
<organism evidence="5 6">
    <name type="scientific">Cytobacillus oceanisediminis</name>
    <dbReference type="NCBI Taxonomy" id="665099"/>
    <lineage>
        <taxon>Bacteria</taxon>
        <taxon>Bacillati</taxon>
        <taxon>Bacillota</taxon>
        <taxon>Bacilli</taxon>
        <taxon>Bacillales</taxon>
        <taxon>Bacillaceae</taxon>
        <taxon>Cytobacillus</taxon>
    </lineage>
</organism>
<dbReference type="Proteomes" id="UP000247150">
    <property type="component" value="Unassembled WGS sequence"/>
</dbReference>
<comment type="miscellaneous">
    <text evidence="3">The reaction proceeds via a thioester-linked acyl-enzyme intermediate.</text>
</comment>
<dbReference type="GO" id="GO:0009249">
    <property type="term" value="P:protein lipoylation"/>
    <property type="evidence" value="ECO:0007669"/>
    <property type="project" value="UniProtKB-UniRule"/>
</dbReference>
<keyword evidence="2 3" id="KW-0012">Acyltransferase</keyword>
<dbReference type="EMBL" id="QGTW01000002">
    <property type="protein sequence ID" value="PWW31120.1"/>
    <property type="molecule type" value="Genomic_DNA"/>
</dbReference>
<dbReference type="InterPro" id="IPR024897">
    <property type="entry name" value="LipL"/>
</dbReference>